<reference evidence="2" key="1">
    <citation type="journal article" date="2015" name="Nature">
        <title>Complex archaea that bridge the gap between prokaryotes and eukaryotes.</title>
        <authorList>
            <person name="Spang A."/>
            <person name="Saw J.H."/>
            <person name="Jorgensen S.L."/>
            <person name="Zaremba-Niedzwiedzka K."/>
            <person name="Martijn J."/>
            <person name="Lind A.E."/>
            <person name="van Eijk R."/>
            <person name="Schleper C."/>
            <person name="Guy L."/>
            <person name="Ettema T.J."/>
        </authorList>
    </citation>
    <scope>NUCLEOTIDE SEQUENCE</scope>
</reference>
<evidence type="ECO:0000256" key="1">
    <source>
        <dbReference type="SAM" id="Phobius"/>
    </source>
</evidence>
<keyword evidence="1" id="KW-0812">Transmembrane</keyword>
<proteinExistence type="predicted"/>
<evidence type="ECO:0000313" key="2">
    <source>
        <dbReference type="EMBL" id="KKN83411.1"/>
    </source>
</evidence>
<name>A0A0F9WC65_9ZZZZ</name>
<comment type="caution">
    <text evidence="2">The sequence shown here is derived from an EMBL/GenBank/DDBJ whole genome shotgun (WGS) entry which is preliminary data.</text>
</comment>
<feature type="transmembrane region" description="Helical" evidence="1">
    <location>
        <begin position="5"/>
        <end position="24"/>
    </location>
</feature>
<gene>
    <name evidence="2" type="ORF">LCGC14_0299460</name>
</gene>
<keyword evidence="1" id="KW-0472">Membrane</keyword>
<dbReference type="EMBL" id="LAZR01000185">
    <property type="protein sequence ID" value="KKN83411.1"/>
    <property type="molecule type" value="Genomic_DNA"/>
</dbReference>
<accession>A0A0F9WC65</accession>
<sequence>MKSRIIFFTTCGYILIGAFLLMLFSCKDDGVIGSLTITEPIGMARGLEYVEVKIPIVTHQLKNNAIFLKDTNDGNLVKGQILNASEVVLDSNLVRCLFPIHIQSNETNIYQVVVQKDEETLTDLKAEGEWLNLFVENEFYKADLTAKRSSKNIPLAPGQITSISLKEYDGIKLERPDIKMHWSPSFQKKNEEYKTMAHLHEFDSIHIDKGPYVISVYRSGKVKGYEEIQLKGEYKFYAGLPFFRFSSEMTMIDSLTVTMLRNDEMTMNKFFTHAFTPLKDGKVKTVILYDKPPLISHYTVKELRKHPIDADANWFGFYNDSTNYGFGSLRLRFDYKNLDGGMSPMTDAQTKISYSYNEGRYWDRRFVDSGELKVPKGSRYFEDNVYSIFKVDNTNPSKEIQTLYNQLSNPVIVQYKPSI</sequence>
<keyword evidence="1" id="KW-1133">Transmembrane helix</keyword>
<dbReference type="PROSITE" id="PS51257">
    <property type="entry name" value="PROKAR_LIPOPROTEIN"/>
    <property type="match status" value="1"/>
</dbReference>
<organism evidence="2">
    <name type="scientific">marine sediment metagenome</name>
    <dbReference type="NCBI Taxonomy" id="412755"/>
    <lineage>
        <taxon>unclassified sequences</taxon>
        <taxon>metagenomes</taxon>
        <taxon>ecological metagenomes</taxon>
    </lineage>
</organism>
<protein>
    <submittedName>
        <fullName evidence="2">Uncharacterized protein</fullName>
    </submittedName>
</protein>
<dbReference type="AlphaFoldDB" id="A0A0F9WC65"/>